<evidence type="ECO:0000313" key="2">
    <source>
        <dbReference type="Proteomes" id="UP000887566"/>
    </source>
</evidence>
<evidence type="ECO:0000259" key="1">
    <source>
        <dbReference type="Pfam" id="PF14214"/>
    </source>
</evidence>
<evidence type="ECO:0000313" key="3">
    <source>
        <dbReference type="WBParaSite" id="PSAMB.scaffold2970size20307.g19770.t1"/>
    </source>
</evidence>
<organism evidence="2 3">
    <name type="scientific">Plectus sambesii</name>
    <dbReference type="NCBI Taxonomy" id="2011161"/>
    <lineage>
        <taxon>Eukaryota</taxon>
        <taxon>Metazoa</taxon>
        <taxon>Ecdysozoa</taxon>
        <taxon>Nematoda</taxon>
        <taxon>Chromadorea</taxon>
        <taxon>Plectida</taxon>
        <taxon>Plectina</taxon>
        <taxon>Plectoidea</taxon>
        <taxon>Plectidae</taxon>
        <taxon>Plectus</taxon>
    </lineage>
</organism>
<dbReference type="AlphaFoldDB" id="A0A914W3U3"/>
<protein>
    <submittedName>
        <fullName evidence="3">Helitron helicase-like domain-containing protein</fullName>
    </submittedName>
</protein>
<keyword evidence="2" id="KW-1185">Reference proteome</keyword>
<dbReference type="WBParaSite" id="PSAMB.scaffold2970size20307.g19770.t1">
    <property type="protein sequence ID" value="PSAMB.scaffold2970size20307.g19770.t1"/>
    <property type="gene ID" value="PSAMB.scaffold2970size20307.g19770"/>
</dbReference>
<dbReference type="Pfam" id="PF14214">
    <property type="entry name" value="Helitron_like_N"/>
    <property type="match status" value="1"/>
</dbReference>
<name>A0A914W3U3_9BILA</name>
<feature type="domain" description="Helitron helicase-like" evidence="1">
    <location>
        <begin position="5"/>
        <end position="46"/>
    </location>
</feature>
<proteinExistence type="predicted"/>
<dbReference type="Proteomes" id="UP000887566">
    <property type="component" value="Unplaced"/>
</dbReference>
<accession>A0A914W3U3</accession>
<reference evidence="3" key="1">
    <citation type="submission" date="2022-11" db="UniProtKB">
        <authorList>
            <consortium name="WormBaseParasite"/>
        </authorList>
    </citation>
    <scope>IDENTIFICATION</scope>
</reference>
<dbReference type="InterPro" id="IPR025476">
    <property type="entry name" value="Helitron_helicase-like"/>
</dbReference>
<sequence>MTVLNQFYKRFKTLMKHTTLNEDGPFGKVKYYFWRIEYQARGMPHMKLWVKDAPVVGESSDEEVLKFITKHITCHSPSPFSSPDLYRLVMDNQMHKCGAYCKRRTKTGWRCKFGFPRPVRYAPKLNPLKHALKRRHGRIEKLYHLERSPKEMMVNDYNPLLLYLWQANIDVQFIGETTMVINRYITKYATKSEKQKTADLWSMINKSKNPRGQLQSLVLKLFRSREVGHYKACDKTFLNTNAKKLWRRKLIGKKELEGLDANSKSFVKNLFVDTYYPNRPPELENKSLYFMFTWYIVQQAKPEKMENRNHVLHYPLLDGLGYLIKR</sequence>